<dbReference type="Gene3D" id="2.60.40.1730">
    <property type="entry name" value="tricorn interacting facor f3 domain"/>
    <property type="match status" value="1"/>
</dbReference>
<feature type="region of interest" description="Disordered" evidence="8">
    <location>
        <begin position="1038"/>
        <end position="1067"/>
    </location>
</feature>
<evidence type="ECO:0000256" key="6">
    <source>
        <dbReference type="ARBA" id="ARBA00023242"/>
    </source>
</evidence>
<protein>
    <recommendedName>
        <fullName evidence="3">Transcription initiation factor TFIID subunit 2</fullName>
    </recommendedName>
    <alternativeName>
        <fullName evidence="7">Transcription initiation factor TFIID 150 kDa subunit</fullName>
    </alternativeName>
</protein>
<feature type="domain" description="Peptidase M1 membrane alanine aminopeptidase" evidence="9">
    <location>
        <begin position="316"/>
        <end position="518"/>
    </location>
</feature>
<dbReference type="Proteomes" id="UP000887574">
    <property type="component" value="Unplaced"/>
</dbReference>
<keyword evidence="12" id="KW-1185">Reference proteome</keyword>
<evidence type="ECO:0000256" key="5">
    <source>
        <dbReference type="ARBA" id="ARBA00023163"/>
    </source>
</evidence>
<reference evidence="13" key="1">
    <citation type="submission" date="2022-11" db="UniProtKB">
        <authorList>
            <consortium name="WormBaseParasite"/>
        </authorList>
    </citation>
    <scope>IDENTIFICATION</scope>
</reference>
<dbReference type="GO" id="GO:0003682">
    <property type="term" value="F:chromatin binding"/>
    <property type="evidence" value="ECO:0007669"/>
    <property type="project" value="TreeGrafter"/>
</dbReference>
<keyword evidence="6" id="KW-0539">Nucleus</keyword>
<dbReference type="WBParaSite" id="jg11898">
    <property type="protein sequence ID" value="jg11898"/>
    <property type="gene ID" value="jg11898"/>
</dbReference>
<dbReference type="SUPFAM" id="SSF48371">
    <property type="entry name" value="ARM repeat"/>
    <property type="match status" value="1"/>
</dbReference>
<dbReference type="SUPFAM" id="SSF55486">
    <property type="entry name" value="Metalloproteases ('zincins'), catalytic domain"/>
    <property type="match status" value="1"/>
</dbReference>
<dbReference type="Pfam" id="PF01433">
    <property type="entry name" value="Peptidase_M1"/>
    <property type="match status" value="1"/>
</dbReference>
<dbReference type="GO" id="GO:0000976">
    <property type="term" value="F:transcription cis-regulatory region binding"/>
    <property type="evidence" value="ECO:0007669"/>
    <property type="project" value="TreeGrafter"/>
</dbReference>
<dbReference type="InterPro" id="IPR037813">
    <property type="entry name" value="TAF2"/>
</dbReference>
<evidence type="ECO:0000259" key="9">
    <source>
        <dbReference type="Pfam" id="PF01433"/>
    </source>
</evidence>
<dbReference type="GO" id="GO:0006367">
    <property type="term" value="P:transcription initiation at RNA polymerase II promoter"/>
    <property type="evidence" value="ECO:0007669"/>
    <property type="project" value="TreeGrafter"/>
</dbReference>
<dbReference type="SUPFAM" id="SSF63737">
    <property type="entry name" value="Leukotriene A4 hydrolase N-terminal domain"/>
    <property type="match status" value="1"/>
</dbReference>
<evidence type="ECO:0000259" key="11">
    <source>
        <dbReference type="Pfam" id="PF25577"/>
    </source>
</evidence>
<evidence type="ECO:0000256" key="7">
    <source>
        <dbReference type="ARBA" id="ARBA00033345"/>
    </source>
</evidence>
<evidence type="ECO:0000256" key="2">
    <source>
        <dbReference type="ARBA" id="ARBA00010937"/>
    </source>
</evidence>
<evidence type="ECO:0000313" key="12">
    <source>
        <dbReference type="Proteomes" id="UP000887574"/>
    </source>
</evidence>
<dbReference type="InterPro" id="IPR016024">
    <property type="entry name" value="ARM-type_fold"/>
</dbReference>
<feature type="domain" description="Transcription initiation factor TFIID subunit 2 TPR repeats" evidence="11">
    <location>
        <begin position="682"/>
        <end position="965"/>
    </location>
</feature>
<dbReference type="InterPro" id="IPR042097">
    <property type="entry name" value="Aminopeptidase_N-like_N_sf"/>
</dbReference>
<comment type="similarity">
    <text evidence="2">Belongs to the TAF2 family.</text>
</comment>
<evidence type="ECO:0000259" key="10">
    <source>
        <dbReference type="Pfam" id="PF10157"/>
    </source>
</evidence>
<keyword evidence="4" id="KW-0805">Transcription regulation</keyword>
<comment type="subcellular location">
    <subcellularLocation>
        <location evidence="1">Nucleus</location>
    </subcellularLocation>
</comment>
<name>A0A915CSX7_9BILA</name>
<keyword evidence="5" id="KW-0804">Transcription</keyword>
<dbReference type="CDD" id="cd09839">
    <property type="entry name" value="M1_like_TAF2"/>
    <property type="match status" value="1"/>
</dbReference>
<evidence type="ECO:0000313" key="13">
    <source>
        <dbReference type="WBParaSite" id="jg11898"/>
    </source>
</evidence>
<evidence type="ECO:0000256" key="1">
    <source>
        <dbReference type="ARBA" id="ARBA00004123"/>
    </source>
</evidence>
<evidence type="ECO:0000256" key="4">
    <source>
        <dbReference type="ARBA" id="ARBA00023015"/>
    </source>
</evidence>
<dbReference type="Pfam" id="PF25577">
    <property type="entry name" value="TPR_TAF2_C"/>
    <property type="match status" value="1"/>
</dbReference>
<dbReference type="InterPro" id="IPR027268">
    <property type="entry name" value="Peptidase_M4/M1_CTD_sf"/>
</dbReference>
<evidence type="ECO:0000256" key="3">
    <source>
        <dbReference type="ARBA" id="ARBA00017363"/>
    </source>
</evidence>
<dbReference type="AlphaFoldDB" id="A0A915CSX7"/>
<dbReference type="Gene3D" id="1.10.390.10">
    <property type="entry name" value="Neutral Protease Domain 2"/>
    <property type="match status" value="1"/>
</dbReference>
<dbReference type="PANTHER" id="PTHR15137:SF9">
    <property type="entry name" value="TRANSCRIPTION INITIATION FACTOR TFIID SUBUNIT 2"/>
    <property type="match status" value="1"/>
</dbReference>
<dbReference type="GO" id="GO:0008270">
    <property type="term" value="F:zinc ion binding"/>
    <property type="evidence" value="ECO:0007669"/>
    <property type="project" value="InterPro"/>
</dbReference>
<accession>A0A915CSX7</accession>
<dbReference type="InterPro" id="IPR046465">
    <property type="entry name" value="BORCS6_C"/>
</dbReference>
<dbReference type="Pfam" id="PF10157">
    <property type="entry name" value="BORCS6"/>
    <property type="match status" value="1"/>
</dbReference>
<dbReference type="GO" id="GO:0008237">
    <property type="term" value="F:metallopeptidase activity"/>
    <property type="evidence" value="ECO:0007669"/>
    <property type="project" value="InterPro"/>
</dbReference>
<feature type="compositionally biased region" description="Basic residues" evidence="8">
    <location>
        <begin position="1054"/>
        <end position="1063"/>
    </location>
</feature>
<organism evidence="12 13">
    <name type="scientific">Ditylenchus dipsaci</name>
    <dbReference type="NCBI Taxonomy" id="166011"/>
    <lineage>
        <taxon>Eukaryota</taxon>
        <taxon>Metazoa</taxon>
        <taxon>Ecdysozoa</taxon>
        <taxon>Nematoda</taxon>
        <taxon>Chromadorea</taxon>
        <taxon>Rhabditida</taxon>
        <taxon>Tylenchina</taxon>
        <taxon>Tylenchomorpha</taxon>
        <taxon>Sphaerularioidea</taxon>
        <taxon>Anguinidae</taxon>
        <taxon>Anguininae</taxon>
        <taxon>Ditylenchus</taxon>
    </lineage>
</organism>
<dbReference type="GO" id="GO:0005669">
    <property type="term" value="C:transcription factor TFIID complex"/>
    <property type="evidence" value="ECO:0007669"/>
    <property type="project" value="InterPro"/>
</dbReference>
<dbReference type="InterPro" id="IPR057991">
    <property type="entry name" value="TPR_TAF2_C"/>
</dbReference>
<dbReference type="InterPro" id="IPR014782">
    <property type="entry name" value="Peptidase_M1_dom"/>
</dbReference>
<sequence>MVANDAFQFPAPSSSAIGGENHTSNGAATPAGFATEAYNCNFSDHSSSSQSPFRVLSQTVHVSAIDFEKRSFRVYSEIALIGVRTGLAHVKLDLGKNCLLPGEEGFHGTGQITINDYPAIYIRNKLKMPDGKDVENKSVLNLKNIYQKSLTAYPGDLIVQIPEQCALHLANQLVLRLAIDIFVLSPTEGVNFVWNGKSIEEDPGAHMYTYRSSILSSTKQWLPCFDSPNQLAVWRFEFTVDSRYTVVCSGDLIDTIPVAEDESQKTFHYQLLLPTSAINIGFAIGQFQMHVQPDIPEIISFCLPGLMPLLKHTVSTLNRTYTFFEELLSCRFPYQFYRQVFVNQVPDEVTTYAGLSILSLELLYHKKILDIVQSTRQSLALAIAQQFFGCFVNPADFGELWLVKSLARLVCGLFVERSFGTSEYQFQMNKMLRSVCEYENRFGKIVISQPPVNMSSSFLGKTASIDPFLVLHFDSTKPETCSSLYADALFKKGHFLMHMLQKRLGKDQFVKILHRILSVAMQYSQHLMKPVDWFHMVISGDSFFRTVTNVTSREFPTFIEQWVHTGGHVHFQVSYTFNRKHSKLELELKQDLSRAVGLQNYVGPLTIVVQEVDGCFTHTVQVDATISKHDLQCHSKGRRMKKKRVPLTTGEEIEIDLSLMDADSPVLWIRIDPEMLIPRQLQFHAIEMLHQYPVHQTKTVLAEVVENDRFFYKVRSLAARRLVEVCNRLPEAQMDVVQIPLIVFFQRLFGCKVAPRLPQSNNYVATSSNLQNYFLMLDLPMAIAMTRASAGRVCPHEVLDFLLGLIKYNDNSANRYSDDFYRAALILSLSSSLVTKEHASEQALPETMSQEAKSVLTEVTHALNMDSMKPSFGRVVGVRCLHVLLNETHSSGHGYFWRFALSTGIHAPMRRSALDCIISMVRQNKNPIFAKTVLELLHLVLNDSDSSVKYSVLDKLCLYPPFLALNDPLQTLAFPMNSPQLAQICGIQYVMSILKREYALCLQISTFCSTRSRAAYQRYSPLRASDLLAGQAVQEAKGASPISNNSLAGTPKSPSHRNPHARRKSGDLIPDSSILIDLEAHARSISSNIDMVLRDLRGSLRGMSDLTLESTQVFSSSIGSACDVVDTSIKATYTMLAKSEELNSSMEGVHKLAQQVKDMKRLLDLLETHFANESTAFASPATTTTNTSTN</sequence>
<proteinExistence type="inferred from homology"/>
<feature type="domain" description="BLOC-1-related complex subunit 6 C-terminal helix" evidence="10">
    <location>
        <begin position="1070"/>
        <end position="1167"/>
    </location>
</feature>
<dbReference type="GO" id="GO:0016251">
    <property type="term" value="F:RNA polymerase II general transcription initiation factor activity"/>
    <property type="evidence" value="ECO:0007669"/>
    <property type="project" value="TreeGrafter"/>
</dbReference>
<dbReference type="PANTHER" id="PTHR15137">
    <property type="entry name" value="TRANSCRIPTION INITIATION FACTOR TFIID"/>
    <property type="match status" value="1"/>
</dbReference>
<evidence type="ECO:0000256" key="8">
    <source>
        <dbReference type="SAM" id="MobiDB-lite"/>
    </source>
</evidence>